<evidence type="ECO:0000313" key="5">
    <source>
        <dbReference type="EMBL" id="KAK3046783.1"/>
    </source>
</evidence>
<dbReference type="InterPro" id="IPR051127">
    <property type="entry name" value="Fungal_SecMet_Regulators"/>
</dbReference>
<dbReference type="CDD" id="cd12148">
    <property type="entry name" value="fungal_TF_MHR"/>
    <property type="match status" value="1"/>
</dbReference>
<comment type="caution">
    <text evidence="5">The sequence shown here is derived from an EMBL/GenBank/DDBJ whole genome shotgun (WGS) entry which is preliminary data.</text>
</comment>
<evidence type="ECO:0000256" key="3">
    <source>
        <dbReference type="ARBA" id="ARBA00023163"/>
    </source>
</evidence>
<evidence type="ECO:0000256" key="2">
    <source>
        <dbReference type="ARBA" id="ARBA00023125"/>
    </source>
</evidence>
<dbReference type="GO" id="GO:0003677">
    <property type="term" value="F:DNA binding"/>
    <property type="evidence" value="ECO:0007669"/>
    <property type="project" value="UniProtKB-KW"/>
</dbReference>
<name>A0AAJ0D5T1_9PEZI</name>
<organism evidence="5 6">
    <name type="scientific">Extremus antarcticus</name>
    <dbReference type="NCBI Taxonomy" id="702011"/>
    <lineage>
        <taxon>Eukaryota</taxon>
        <taxon>Fungi</taxon>
        <taxon>Dikarya</taxon>
        <taxon>Ascomycota</taxon>
        <taxon>Pezizomycotina</taxon>
        <taxon>Dothideomycetes</taxon>
        <taxon>Dothideomycetidae</taxon>
        <taxon>Mycosphaerellales</taxon>
        <taxon>Extremaceae</taxon>
        <taxon>Extremus</taxon>
    </lineage>
</organism>
<dbReference type="PANTHER" id="PTHR47424:SF3">
    <property type="entry name" value="REGULATORY PROTEIN GAL4"/>
    <property type="match status" value="1"/>
</dbReference>
<dbReference type="Proteomes" id="UP001271007">
    <property type="component" value="Unassembled WGS sequence"/>
</dbReference>
<gene>
    <name evidence="5" type="ORF">LTR09_011764</name>
</gene>
<reference evidence="5" key="1">
    <citation type="submission" date="2023-04" db="EMBL/GenBank/DDBJ databases">
        <title>Black Yeasts Isolated from many extreme environments.</title>
        <authorList>
            <person name="Coleine C."/>
            <person name="Stajich J.E."/>
            <person name="Selbmann L."/>
        </authorList>
    </citation>
    <scope>NUCLEOTIDE SEQUENCE</scope>
    <source>
        <strain evidence="5">CCFEE 5312</strain>
    </source>
</reference>
<dbReference type="AlphaFoldDB" id="A0AAJ0D5T1"/>
<keyword evidence="4" id="KW-0539">Nucleus</keyword>
<evidence type="ECO:0000256" key="1">
    <source>
        <dbReference type="ARBA" id="ARBA00023015"/>
    </source>
</evidence>
<protein>
    <submittedName>
        <fullName evidence="5">Uncharacterized protein</fullName>
    </submittedName>
</protein>
<evidence type="ECO:0000313" key="6">
    <source>
        <dbReference type="Proteomes" id="UP001271007"/>
    </source>
</evidence>
<accession>A0AAJ0D5T1</accession>
<keyword evidence="3" id="KW-0804">Transcription</keyword>
<keyword evidence="1" id="KW-0805">Transcription regulation</keyword>
<dbReference type="EMBL" id="JAWDJX010000080">
    <property type="protein sequence ID" value="KAK3046783.1"/>
    <property type="molecule type" value="Genomic_DNA"/>
</dbReference>
<dbReference type="PANTHER" id="PTHR47424">
    <property type="entry name" value="REGULATORY PROTEIN GAL4"/>
    <property type="match status" value="1"/>
</dbReference>
<keyword evidence="6" id="KW-1185">Reference proteome</keyword>
<evidence type="ECO:0000256" key="4">
    <source>
        <dbReference type="ARBA" id="ARBA00023242"/>
    </source>
</evidence>
<keyword evidence="2" id="KW-0238">DNA-binding</keyword>
<sequence length="231" mass="24729">MNGHQNGQGLPIGIEDGVFAENATLDDTVDGMAVITFADEVGSGYFGPTSNTAFFSHISNAVKEAALPVQDVAPSKGGIATAYISRPHSPKPAPEGPSACVGNSQSVDVFALPGEQNVIILVDRFFNGMGLLFPYIHRKAILDGLHDINTSNFHGVRRSWLCLVNTIMAFATCVTYGSDGRKDTCAAQADIYLQRALGLLPTLAFKPANLEACTLYPLPYPYYNLPDVHPI</sequence>
<proteinExistence type="predicted"/>